<evidence type="ECO:0000256" key="5">
    <source>
        <dbReference type="ARBA" id="ARBA00023136"/>
    </source>
</evidence>
<evidence type="ECO:0000256" key="4">
    <source>
        <dbReference type="ARBA" id="ARBA00022989"/>
    </source>
</evidence>
<evidence type="ECO:0000256" key="6">
    <source>
        <dbReference type="SAM" id="Phobius"/>
    </source>
</evidence>
<dbReference type="Pfam" id="PF03073">
    <property type="entry name" value="TspO_MBR"/>
    <property type="match status" value="1"/>
</dbReference>
<dbReference type="CDD" id="cd15904">
    <property type="entry name" value="TSPO_MBR"/>
    <property type="match status" value="1"/>
</dbReference>
<evidence type="ECO:0000256" key="3">
    <source>
        <dbReference type="ARBA" id="ARBA00022692"/>
    </source>
</evidence>
<accession>A0A8J9S5H5</accession>
<comment type="subcellular location">
    <subcellularLocation>
        <location evidence="1">Membrane</location>
        <topology evidence="1">Multi-pass membrane protein</topology>
    </subcellularLocation>
</comment>
<dbReference type="Gene3D" id="1.20.1260.100">
    <property type="entry name" value="TspO/MBR protein"/>
    <property type="match status" value="1"/>
</dbReference>
<protein>
    <submittedName>
        <fullName evidence="7">Uncharacterized protein</fullName>
    </submittedName>
</protein>
<dbReference type="Proteomes" id="UP000836788">
    <property type="component" value="Chromosome 19"/>
</dbReference>
<sequence>MRTISLVVASILVYRMRSVRGFRTHSYRRHHRPCLRKPTRYPDVPNESTTARSLTLSSLSTSPIVWAAGHALGGILGVPAVAKATKTWYKKIDLPSWTPPDFVFGPTWTFLYASMGVAACRVYQRTSSLTSSGPLLLWMVHYLVLNLTWAPVFFGKQRLRLGMILNVLMLVTLGILIPLFYRNNPLSGLLLLPYLAWLTFATALNNSICRRNPTQNGYNEAMLQADLIQLQSKAAEYAAL</sequence>
<dbReference type="GO" id="GO:0016020">
    <property type="term" value="C:membrane"/>
    <property type="evidence" value="ECO:0007669"/>
    <property type="project" value="UniProtKB-SubCell"/>
</dbReference>
<evidence type="ECO:0000256" key="1">
    <source>
        <dbReference type="ARBA" id="ARBA00004141"/>
    </source>
</evidence>
<keyword evidence="4 6" id="KW-1133">Transmembrane helix</keyword>
<dbReference type="InterPro" id="IPR038330">
    <property type="entry name" value="TspO/MBR-related_sf"/>
</dbReference>
<dbReference type="EMBL" id="OU594960">
    <property type="protein sequence ID" value="CAG9283678.1"/>
    <property type="molecule type" value="Genomic_DNA"/>
</dbReference>
<gene>
    <name evidence="7" type="ORF">PTTT1_LOCUS23594</name>
</gene>
<feature type="transmembrane region" description="Helical" evidence="6">
    <location>
        <begin position="161"/>
        <end position="180"/>
    </location>
</feature>
<dbReference type="GO" id="GO:0033013">
    <property type="term" value="P:tetrapyrrole metabolic process"/>
    <property type="evidence" value="ECO:0007669"/>
    <property type="project" value="UniProtKB-ARBA"/>
</dbReference>
<dbReference type="PANTHER" id="PTHR10057:SF0">
    <property type="entry name" value="TRANSLOCATOR PROTEIN"/>
    <property type="match status" value="1"/>
</dbReference>
<dbReference type="AlphaFoldDB" id="A0A8J9S5H5"/>
<comment type="similarity">
    <text evidence="2">Belongs to the TspO/BZRP family.</text>
</comment>
<dbReference type="OMA" id="NSICRRN"/>
<dbReference type="PANTHER" id="PTHR10057">
    <property type="entry name" value="PERIPHERAL-TYPE BENZODIAZEPINE RECEPTOR"/>
    <property type="match status" value="1"/>
</dbReference>
<proteinExistence type="inferred from homology"/>
<name>A0A8J9S5H5_PHATR</name>
<feature type="transmembrane region" description="Helical" evidence="6">
    <location>
        <begin position="186"/>
        <end position="204"/>
    </location>
</feature>
<feature type="transmembrane region" description="Helical" evidence="6">
    <location>
        <begin position="136"/>
        <end position="154"/>
    </location>
</feature>
<feature type="transmembrane region" description="Helical" evidence="6">
    <location>
        <begin position="64"/>
        <end position="82"/>
    </location>
</feature>
<evidence type="ECO:0000256" key="2">
    <source>
        <dbReference type="ARBA" id="ARBA00007524"/>
    </source>
</evidence>
<keyword evidence="3 6" id="KW-0812">Transmembrane</keyword>
<feature type="transmembrane region" description="Helical" evidence="6">
    <location>
        <begin position="102"/>
        <end position="124"/>
    </location>
</feature>
<dbReference type="FunFam" id="1.20.1260.100:FF:000001">
    <property type="entry name" value="translocator protein 2"/>
    <property type="match status" value="1"/>
</dbReference>
<reference evidence="7" key="1">
    <citation type="submission" date="2022-02" db="EMBL/GenBank/DDBJ databases">
        <authorList>
            <person name="Giguere J D."/>
        </authorList>
    </citation>
    <scope>NUCLEOTIDE SEQUENCE</scope>
    <source>
        <strain evidence="7">CCAP 1055/1</strain>
    </source>
</reference>
<organism evidence="7">
    <name type="scientific">Phaeodactylum tricornutum</name>
    <name type="common">Diatom</name>
    <dbReference type="NCBI Taxonomy" id="2850"/>
    <lineage>
        <taxon>Eukaryota</taxon>
        <taxon>Sar</taxon>
        <taxon>Stramenopiles</taxon>
        <taxon>Ochrophyta</taxon>
        <taxon>Bacillariophyta</taxon>
        <taxon>Bacillariophyceae</taxon>
        <taxon>Bacillariophycidae</taxon>
        <taxon>Naviculales</taxon>
        <taxon>Phaeodactylaceae</taxon>
        <taxon>Phaeodactylum</taxon>
    </lineage>
</organism>
<evidence type="ECO:0000313" key="7">
    <source>
        <dbReference type="EMBL" id="CAG9283678.1"/>
    </source>
</evidence>
<dbReference type="InterPro" id="IPR004307">
    <property type="entry name" value="TspO_MBR"/>
</dbReference>
<keyword evidence="5 6" id="KW-0472">Membrane</keyword>